<evidence type="ECO:0000256" key="4">
    <source>
        <dbReference type="ARBA" id="ARBA00023136"/>
    </source>
</evidence>
<reference evidence="6 7" key="1">
    <citation type="submission" date="2020-08" db="EMBL/GenBank/DDBJ databases">
        <title>Genome sequence of Hymenobacter qilianensis JCM 19763T.</title>
        <authorList>
            <person name="Hyun D.-W."/>
            <person name="Bae J.-W."/>
        </authorList>
    </citation>
    <scope>NUCLEOTIDE SEQUENCE [LARGE SCALE GENOMIC DNA]</scope>
    <source>
        <strain evidence="6 7">JCM 19763</strain>
    </source>
</reference>
<gene>
    <name evidence="6" type="ORF">H9L05_09350</name>
</gene>
<organism evidence="6 7">
    <name type="scientific">Hymenobacter qilianensis</name>
    <dbReference type="NCBI Taxonomy" id="1385715"/>
    <lineage>
        <taxon>Bacteria</taxon>
        <taxon>Pseudomonadati</taxon>
        <taxon>Bacteroidota</taxon>
        <taxon>Cytophagia</taxon>
        <taxon>Cytophagales</taxon>
        <taxon>Hymenobacteraceae</taxon>
        <taxon>Hymenobacter</taxon>
    </lineage>
</organism>
<sequence>MKKTKIIYWVFTGLLAALMTASAIPNIMSSPESVAYFKFLGYPAYLLPFLGVAKALGALAVVTPGFARLKEWAYAGFFFDLAGAMYSHIAIGVPASQWAPMAIGFIILGGSYIYHHKLLRSHDRSSSTLRIIREQPELKMEA</sequence>
<evidence type="ECO:0000313" key="7">
    <source>
        <dbReference type="Proteomes" id="UP000516093"/>
    </source>
</evidence>
<evidence type="ECO:0000256" key="2">
    <source>
        <dbReference type="ARBA" id="ARBA00022692"/>
    </source>
</evidence>
<evidence type="ECO:0000256" key="5">
    <source>
        <dbReference type="SAM" id="Phobius"/>
    </source>
</evidence>
<dbReference type="AlphaFoldDB" id="A0A7H0GZK3"/>
<keyword evidence="3 5" id="KW-1133">Transmembrane helix</keyword>
<name>A0A7H0GZK3_9BACT</name>
<feature type="transmembrane region" description="Helical" evidence="5">
    <location>
        <begin position="97"/>
        <end position="114"/>
    </location>
</feature>
<evidence type="ECO:0000256" key="1">
    <source>
        <dbReference type="ARBA" id="ARBA00004141"/>
    </source>
</evidence>
<dbReference type="InterPro" id="IPR032808">
    <property type="entry name" value="DoxX"/>
</dbReference>
<keyword evidence="2 5" id="KW-0812">Transmembrane</keyword>
<dbReference type="RefSeq" id="WP_187733928.1">
    <property type="nucleotide sequence ID" value="NZ_BMFN01000001.1"/>
</dbReference>
<evidence type="ECO:0000256" key="3">
    <source>
        <dbReference type="ARBA" id="ARBA00022989"/>
    </source>
</evidence>
<accession>A0A7H0GZK3</accession>
<dbReference type="KEGG" id="hqi:H9L05_09350"/>
<proteinExistence type="predicted"/>
<keyword evidence="7" id="KW-1185">Reference proteome</keyword>
<dbReference type="Proteomes" id="UP000516093">
    <property type="component" value="Chromosome"/>
</dbReference>
<keyword evidence="4 5" id="KW-0472">Membrane</keyword>
<dbReference type="EMBL" id="CP060784">
    <property type="protein sequence ID" value="QNP53719.1"/>
    <property type="molecule type" value="Genomic_DNA"/>
</dbReference>
<comment type="subcellular location">
    <subcellularLocation>
        <location evidence="1">Membrane</location>
        <topology evidence="1">Multi-pass membrane protein</topology>
    </subcellularLocation>
</comment>
<feature type="transmembrane region" description="Helical" evidence="5">
    <location>
        <begin position="39"/>
        <end position="60"/>
    </location>
</feature>
<protein>
    <submittedName>
        <fullName evidence="6">DoxX family protein</fullName>
    </submittedName>
</protein>
<dbReference type="Pfam" id="PF13564">
    <property type="entry name" value="DoxX_2"/>
    <property type="match status" value="1"/>
</dbReference>
<evidence type="ECO:0000313" key="6">
    <source>
        <dbReference type="EMBL" id="QNP53719.1"/>
    </source>
</evidence>
<dbReference type="GO" id="GO:0016020">
    <property type="term" value="C:membrane"/>
    <property type="evidence" value="ECO:0007669"/>
    <property type="project" value="UniProtKB-SubCell"/>
</dbReference>
<feature type="transmembrane region" description="Helical" evidence="5">
    <location>
        <begin position="72"/>
        <end position="91"/>
    </location>
</feature>